<dbReference type="Proteomes" id="UP000194218">
    <property type="component" value="Chromosome"/>
</dbReference>
<dbReference type="Gene3D" id="1.10.10.10">
    <property type="entry name" value="Winged helix-like DNA-binding domain superfamily/Winged helix DNA-binding domain"/>
    <property type="match status" value="1"/>
</dbReference>
<dbReference type="CDD" id="cd06170">
    <property type="entry name" value="LuxR_C_like"/>
    <property type="match status" value="1"/>
</dbReference>
<evidence type="ECO:0000313" key="6">
    <source>
        <dbReference type="Proteomes" id="UP000194218"/>
    </source>
</evidence>
<dbReference type="GO" id="GO:0003677">
    <property type="term" value="F:DNA binding"/>
    <property type="evidence" value="ECO:0007669"/>
    <property type="project" value="InterPro"/>
</dbReference>
<dbReference type="Gene3D" id="3.40.50.300">
    <property type="entry name" value="P-loop containing nucleotide triphosphate hydrolases"/>
    <property type="match status" value="1"/>
</dbReference>
<dbReference type="KEGG" id="smao:CAG99_19695"/>
<keyword evidence="1" id="KW-0547">Nucleotide-binding</keyword>
<reference evidence="5 6" key="1">
    <citation type="submission" date="2017-05" db="EMBL/GenBank/DDBJ databases">
        <title>Complete genome sequence of Streptomyces sp. SCSIO 03032 revealed the diverse biosynthetic pathways for its bioactive secondary metabolites.</title>
        <authorList>
            <person name="Ma L."/>
            <person name="Zhu Y."/>
            <person name="Zhang W."/>
            <person name="Zhang G."/>
            <person name="Tian X."/>
            <person name="Zhang S."/>
            <person name="Zhang C."/>
        </authorList>
    </citation>
    <scope>NUCLEOTIDE SEQUENCE [LARGE SCALE GENOMIC DNA]</scope>
    <source>
        <strain evidence="5 6">SCSIO 03032</strain>
    </source>
</reference>
<dbReference type="Pfam" id="PF00196">
    <property type="entry name" value="GerE"/>
    <property type="match status" value="1"/>
</dbReference>
<proteinExistence type="predicted"/>
<evidence type="ECO:0000259" key="4">
    <source>
        <dbReference type="PROSITE" id="PS50043"/>
    </source>
</evidence>
<dbReference type="PROSITE" id="PS00622">
    <property type="entry name" value="HTH_LUXR_1"/>
    <property type="match status" value="1"/>
</dbReference>
<dbReference type="InterPro" id="IPR041664">
    <property type="entry name" value="AAA_16"/>
</dbReference>
<dbReference type="InterPro" id="IPR000792">
    <property type="entry name" value="Tscrpt_reg_LuxR_C"/>
</dbReference>
<gene>
    <name evidence="5" type="ORF">CAG99_19695</name>
</gene>
<feature type="compositionally biased region" description="Low complexity" evidence="3">
    <location>
        <begin position="891"/>
        <end position="900"/>
    </location>
</feature>
<dbReference type="GO" id="GO:0004016">
    <property type="term" value="F:adenylate cyclase activity"/>
    <property type="evidence" value="ECO:0007669"/>
    <property type="project" value="TreeGrafter"/>
</dbReference>
<evidence type="ECO:0000313" key="5">
    <source>
        <dbReference type="EMBL" id="ARQ72496.1"/>
    </source>
</evidence>
<dbReference type="InterPro" id="IPR016032">
    <property type="entry name" value="Sig_transdc_resp-reg_C-effctor"/>
</dbReference>
<feature type="region of interest" description="Disordered" evidence="3">
    <location>
        <begin position="891"/>
        <end position="920"/>
    </location>
</feature>
<feature type="compositionally biased region" description="Low complexity" evidence="3">
    <location>
        <begin position="105"/>
        <end position="115"/>
    </location>
</feature>
<dbReference type="SMART" id="SM00421">
    <property type="entry name" value="HTH_LUXR"/>
    <property type="match status" value="1"/>
</dbReference>
<dbReference type="Pfam" id="PF13191">
    <property type="entry name" value="AAA_16"/>
    <property type="match status" value="1"/>
</dbReference>
<dbReference type="OrthoDB" id="3178131at2"/>
<accession>A0A1W7D627</accession>
<dbReference type="PRINTS" id="PR00038">
    <property type="entry name" value="HTHLUXR"/>
</dbReference>
<dbReference type="PANTHER" id="PTHR16305">
    <property type="entry name" value="TESTICULAR SOLUBLE ADENYLYL CYCLASE"/>
    <property type="match status" value="1"/>
</dbReference>
<feature type="domain" description="HTH luxR-type" evidence="4">
    <location>
        <begin position="915"/>
        <end position="980"/>
    </location>
</feature>
<keyword evidence="6" id="KW-1185">Reference proteome</keyword>
<dbReference type="SUPFAM" id="SSF46894">
    <property type="entry name" value="C-terminal effector domain of the bipartite response regulators"/>
    <property type="match status" value="1"/>
</dbReference>
<dbReference type="SUPFAM" id="SSF52540">
    <property type="entry name" value="P-loop containing nucleoside triphosphate hydrolases"/>
    <property type="match status" value="1"/>
</dbReference>
<keyword evidence="2" id="KW-0067">ATP-binding</keyword>
<sequence>MGNRAGSTTTTPTGVSTAVLVERAAILGQIDDVLTQSARGSGGIAAISGSTAMGKTTVLNAVAERAAEAGSTVLGIVGSPYERDVPFSALAQLLHAIDARFPGAGAPAHGAPPAARQDGSSAAGGFEEPDDATAHAPETMAAALVSPEAADDPLAVARQTYRLIARLAAGRHLLITVDDIQHADTATLTCLGYLAQRLSRHSVTLVYTCGASLDERPPRLLRDLLYLTGVRRLHLGPLTREDIARLVDQQASFLPADAPGDPFVTEIHTLSGGNPLLAQALIDEHASRLAPRPPASGTGCPEGELPTGHVFHQAVLAYLHRLGPRAVRLARCIALLDEAATPLLLSRLSGIDAELVERCLRTYGGAGLLDGAAVRLPGVRQAILGDMPHEELTALRHRAARLLHDGGAPPRAVAAHLLNAGPLREDWVASVLRDSARQALADGDVPLGVRCLELARECCTDEAQRLAVKAEYAAAQWQLRPADSAPHFLALKQPAVTGALPRAEALRAAEGMLFHLRFDDAVDVIDHLGDGPADETLASALRGTRLLMASEFPGVLHRPVRPLPPVTAAATSTSELRARHALALVLERGADAYAVALAEQVLKGSATGSRGSLRAAPTALLALCYADRLETAAEWYASLGTEAADRDAPAWRAQLACVGALLALRRGRLADAVRRAERAREQFAGPAWNAQGALALAVLVEAHTAMGDHRAAAGYLAPEPPPGLFLTRAGLHYLYARGHHHLATGNAYLALSDFVGCGALMRRWNIDTPALAPWRLGEAEALLRLGDRDRAARLVEQQLATPDTGLTRARGMALHGLARVTSTAKQPAILRDAFRLLESSGAQYEAAAVLADLSRAYQRLGEKTKARPTARRAWRLAKSCQAEAMCQSLLPSPASPAQSADPRRHAAPRAARRTAHDGFGGLSASERRVAMLASQGYANREIADRLFITVSTVEQHLTRVYRKMGIRNREQLLEGAQAVSYEPV</sequence>
<dbReference type="InterPro" id="IPR027417">
    <property type="entry name" value="P-loop_NTPase"/>
</dbReference>
<evidence type="ECO:0000256" key="2">
    <source>
        <dbReference type="ARBA" id="ARBA00022840"/>
    </source>
</evidence>
<dbReference type="EMBL" id="CP021121">
    <property type="protein sequence ID" value="ARQ72496.1"/>
    <property type="molecule type" value="Genomic_DNA"/>
</dbReference>
<dbReference type="PROSITE" id="PS50043">
    <property type="entry name" value="HTH_LUXR_2"/>
    <property type="match status" value="1"/>
</dbReference>
<dbReference type="GO" id="GO:0006355">
    <property type="term" value="P:regulation of DNA-templated transcription"/>
    <property type="evidence" value="ECO:0007669"/>
    <property type="project" value="InterPro"/>
</dbReference>
<dbReference type="InterPro" id="IPR036388">
    <property type="entry name" value="WH-like_DNA-bd_sf"/>
</dbReference>
<dbReference type="GO" id="GO:0005737">
    <property type="term" value="C:cytoplasm"/>
    <property type="evidence" value="ECO:0007669"/>
    <property type="project" value="TreeGrafter"/>
</dbReference>
<evidence type="ECO:0000256" key="1">
    <source>
        <dbReference type="ARBA" id="ARBA00022741"/>
    </source>
</evidence>
<organism evidence="5 6">
    <name type="scientific">Streptomyces marincola</name>
    <dbReference type="NCBI Taxonomy" id="2878388"/>
    <lineage>
        <taxon>Bacteria</taxon>
        <taxon>Bacillati</taxon>
        <taxon>Actinomycetota</taxon>
        <taxon>Actinomycetes</taxon>
        <taxon>Kitasatosporales</taxon>
        <taxon>Streptomycetaceae</taxon>
        <taxon>Streptomyces</taxon>
    </lineage>
</organism>
<feature type="region of interest" description="Disordered" evidence="3">
    <location>
        <begin position="105"/>
        <end position="132"/>
    </location>
</feature>
<evidence type="ECO:0000256" key="3">
    <source>
        <dbReference type="SAM" id="MobiDB-lite"/>
    </source>
</evidence>
<name>A0A1W7D627_9ACTN</name>
<dbReference type="GO" id="GO:0005524">
    <property type="term" value="F:ATP binding"/>
    <property type="evidence" value="ECO:0007669"/>
    <property type="project" value="UniProtKB-KW"/>
</dbReference>
<protein>
    <submittedName>
        <fullName evidence="5">LuxR family transcriptional regulator</fullName>
    </submittedName>
</protein>
<dbReference type="AlphaFoldDB" id="A0A1W7D627"/>
<dbReference type="PANTHER" id="PTHR16305:SF35">
    <property type="entry name" value="TRANSCRIPTIONAL ACTIVATOR DOMAIN"/>
    <property type="match status" value="1"/>
</dbReference>